<accession>A0A7M1TXH2</accession>
<name>A0A7M1TXH2_GEOSE</name>
<evidence type="ECO:0000313" key="1">
    <source>
        <dbReference type="EMBL" id="CAP08231.1"/>
    </source>
</evidence>
<dbReference type="AlphaFoldDB" id="A0A7M1TXH2"/>
<dbReference type="RefSeq" id="WP_012301091.1">
    <property type="nucleotide sequence ID" value="NC_010420.1"/>
</dbReference>
<gene>
    <name evidence="1" type="ORF">pGS18_ORF20</name>
</gene>
<dbReference type="InterPro" id="IPR043519">
    <property type="entry name" value="NT_sf"/>
</dbReference>
<sequence length="240" mass="28137">MSLRIPPIEAALKFIDNYIPNCDLAILGGSIIRGDYTNTSDLDIVVICNDENAPYRESFIEYNWPIELFVHTKASLYEYFNRDCKRARPSLPRMCWEGVVIKDKLGYSEEIKKEAKRLLDMGPPKWEHHEIEVSRYGISELLYDLEGSIDYIEDIFTVNKLIYSIHEFVLRTNNYWIGEGKWVWRALQQYDINFCSQLAQALNNFYKNHNKDDLINLCDEVLRPYGGRLFKGFSIGKNQK</sequence>
<dbReference type="GO" id="GO:0016779">
    <property type="term" value="F:nucleotidyltransferase activity"/>
    <property type="evidence" value="ECO:0007669"/>
    <property type="project" value="InterPro"/>
</dbReference>
<dbReference type="SUPFAM" id="SSF81301">
    <property type="entry name" value="Nucleotidyltransferase"/>
    <property type="match status" value="1"/>
</dbReference>
<dbReference type="InterPro" id="IPR002934">
    <property type="entry name" value="Polymerase_NTP_transf_dom"/>
</dbReference>
<keyword evidence="1" id="KW-0614">Plasmid</keyword>
<organism evidence="1">
    <name type="scientific">Geobacillus stearothermophilus</name>
    <name type="common">Bacillus stearothermophilus</name>
    <dbReference type="NCBI Taxonomy" id="1422"/>
    <lineage>
        <taxon>Bacteria</taxon>
        <taxon>Bacillati</taxon>
        <taxon>Bacillota</taxon>
        <taxon>Bacilli</taxon>
        <taxon>Bacillales</taxon>
        <taxon>Anoxybacillaceae</taxon>
        <taxon>Geobacillus</taxon>
    </lineage>
</organism>
<dbReference type="Pfam" id="PF01909">
    <property type="entry name" value="NTP_transf_2"/>
    <property type="match status" value="1"/>
</dbReference>
<dbReference type="EMBL" id="AM886060">
    <property type="protein sequence ID" value="CAP08231.1"/>
    <property type="molecule type" value="Genomic_DNA"/>
</dbReference>
<protein>
    <submittedName>
        <fullName evidence="1">Uncharacterized protein</fullName>
    </submittedName>
</protein>
<reference evidence="1" key="2">
    <citation type="journal article" date="2008" name="Extremophiles">
        <title>Complete nucleotide sequence of pGS18, a 62.8-kb plasmid from Geobacillus stearothermophilus strain 18.</title>
        <authorList>
            <person name="Stuknyte M."/>
            <person name="Guglielmetti S."/>
            <person name="Mora D."/>
            <person name="Kuisiene N."/>
            <person name="Parini C."/>
            <person name="Citavicius D."/>
        </authorList>
    </citation>
    <scope>NUCLEOTIDE SEQUENCE [LARGE SCALE GENOMIC DNA]</scope>
    <source>
        <strain evidence="1">18</strain>
    </source>
</reference>
<geneLocation type="plasmid" evidence="1">
    <name>pGS18</name>
</geneLocation>
<dbReference type="Gene3D" id="3.30.460.10">
    <property type="entry name" value="Beta Polymerase, domain 2"/>
    <property type="match status" value="1"/>
</dbReference>
<reference evidence="1" key="1">
    <citation type="journal article" date="2007" name="Ann. Microbiol.">
        <title>Identification and in silico characterization of putative conjugative transfer genes on Geobacillus stearothermophilus plasmids.</title>
        <authorList>
            <person name="Stuknyte M."/>
            <person name="Guglielmetti S."/>
            <person name="Ricci G."/>
            <person name="Mora D."/>
            <person name="Kuisiene N."/>
            <person name="Parini C."/>
            <person name="Citavicius D."/>
        </authorList>
    </citation>
    <scope>NUCLEOTIDE SEQUENCE [LARGE SCALE GENOMIC DNA]</scope>
    <source>
        <strain evidence="1">18</strain>
        <plasmid evidence="1">pGS18</plasmid>
    </source>
</reference>
<proteinExistence type="predicted"/>
<dbReference type="CDD" id="cd05403">
    <property type="entry name" value="NT_KNTase_like"/>
    <property type="match status" value="1"/>
</dbReference>